<keyword evidence="1" id="KW-0472">Membrane</keyword>
<comment type="caution">
    <text evidence="2">The sequence shown here is derived from an EMBL/GenBank/DDBJ whole genome shotgun (WGS) entry which is preliminary data.</text>
</comment>
<protein>
    <submittedName>
        <fullName evidence="2">Uncharacterized protein</fullName>
    </submittedName>
</protein>
<gene>
    <name evidence="2" type="ORF">ACRB68_56700</name>
</gene>
<evidence type="ECO:0000256" key="1">
    <source>
        <dbReference type="SAM" id="Phobius"/>
    </source>
</evidence>
<reference evidence="2 3" key="1">
    <citation type="submission" date="2019-10" db="EMBL/GenBank/DDBJ databases">
        <title>Actinomadura rubteroloni sp. nov. and Actinomadura macrotermitis sp. nov., isolated from the gut of fungus growing-termite Macrotermes natalensis.</title>
        <authorList>
            <person name="Benndorf R."/>
            <person name="Martin K."/>
            <person name="Kuefner M."/>
            <person name="De Beer W."/>
            <person name="Kaster A.-K."/>
            <person name="Vollmers J."/>
            <person name="Poulsen M."/>
            <person name="Beemelmanns C."/>
        </authorList>
    </citation>
    <scope>NUCLEOTIDE SEQUENCE [LARGE SCALE GENOMIC DNA]</scope>
    <source>
        <strain evidence="2 3">RB68</strain>
    </source>
</reference>
<sequence>MPEPDNNWWTSMVRAGERTVRYALADGDRTVRLALLAIVIAIAITLVRS</sequence>
<dbReference type="Proteomes" id="UP000487268">
    <property type="component" value="Unassembled WGS sequence"/>
</dbReference>
<dbReference type="EMBL" id="WEGH01000003">
    <property type="protein sequence ID" value="MQY07569.1"/>
    <property type="molecule type" value="Genomic_DNA"/>
</dbReference>
<organism evidence="2 3">
    <name type="scientific">Actinomadura macrotermitis</name>
    <dbReference type="NCBI Taxonomy" id="2585200"/>
    <lineage>
        <taxon>Bacteria</taxon>
        <taxon>Bacillati</taxon>
        <taxon>Actinomycetota</taxon>
        <taxon>Actinomycetes</taxon>
        <taxon>Streptosporangiales</taxon>
        <taxon>Thermomonosporaceae</taxon>
        <taxon>Actinomadura</taxon>
    </lineage>
</organism>
<keyword evidence="3" id="KW-1185">Reference proteome</keyword>
<keyword evidence="1" id="KW-0812">Transmembrane</keyword>
<dbReference type="AlphaFoldDB" id="A0A7K0C2A0"/>
<proteinExistence type="predicted"/>
<feature type="transmembrane region" description="Helical" evidence="1">
    <location>
        <begin position="30"/>
        <end position="47"/>
    </location>
</feature>
<evidence type="ECO:0000313" key="2">
    <source>
        <dbReference type="EMBL" id="MQY07569.1"/>
    </source>
</evidence>
<name>A0A7K0C2A0_9ACTN</name>
<dbReference type="RefSeq" id="WP_153537421.1">
    <property type="nucleotide sequence ID" value="NZ_WEGH01000003.1"/>
</dbReference>
<evidence type="ECO:0000313" key="3">
    <source>
        <dbReference type="Proteomes" id="UP000487268"/>
    </source>
</evidence>
<keyword evidence="1" id="KW-1133">Transmembrane helix</keyword>
<accession>A0A7K0C2A0</accession>